<accession>A0AAD4NXH4</accession>
<evidence type="ECO:0000256" key="3">
    <source>
        <dbReference type="ARBA" id="ARBA00023284"/>
    </source>
</evidence>
<keyword evidence="1" id="KW-0249">Electron transport</keyword>
<dbReference type="CDD" id="cd02947">
    <property type="entry name" value="TRX_family"/>
    <property type="match status" value="1"/>
</dbReference>
<proteinExistence type="predicted"/>
<organism evidence="5 6">
    <name type="scientific">Perilla frutescens var. hirtella</name>
    <name type="common">Perilla citriodora</name>
    <name type="synonym">Perilla setoyensis</name>
    <dbReference type="NCBI Taxonomy" id="608512"/>
    <lineage>
        <taxon>Eukaryota</taxon>
        <taxon>Viridiplantae</taxon>
        <taxon>Streptophyta</taxon>
        <taxon>Embryophyta</taxon>
        <taxon>Tracheophyta</taxon>
        <taxon>Spermatophyta</taxon>
        <taxon>Magnoliopsida</taxon>
        <taxon>eudicotyledons</taxon>
        <taxon>Gunneridae</taxon>
        <taxon>Pentapetalae</taxon>
        <taxon>asterids</taxon>
        <taxon>lamiids</taxon>
        <taxon>Lamiales</taxon>
        <taxon>Lamiaceae</taxon>
        <taxon>Nepetoideae</taxon>
        <taxon>Elsholtzieae</taxon>
        <taxon>Perilla</taxon>
    </lineage>
</organism>
<comment type="caution">
    <text evidence="5">The sequence shown here is derived from an EMBL/GenBank/DDBJ whole genome shotgun (WGS) entry which is preliminary data.</text>
</comment>
<keyword evidence="3" id="KW-0676">Redox-active center</keyword>
<gene>
    <name evidence="5" type="ORF">C2S53_000624</name>
</gene>
<reference evidence="5 6" key="1">
    <citation type="journal article" date="2021" name="Nat. Commun.">
        <title>Incipient diploidization of the medicinal plant Perilla within 10,000 years.</title>
        <authorList>
            <person name="Zhang Y."/>
            <person name="Shen Q."/>
            <person name="Leng L."/>
            <person name="Zhang D."/>
            <person name="Chen S."/>
            <person name="Shi Y."/>
            <person name="Ning Z."/>
            <person name="Chen S."/>
        </authorList>
    </citation>
    <scope>NUCLEOTIDE SEQUENCE [LARGE SCALE GENOMIC DNA]</scope>
    <source>
        <strain evidence="6">cv. PC099</strain>
    </source>
</reference>
<dbReference type="PANTHER" id="PTHR10438">
    <property type="entry name" value="THIOREDOXIN"/>
    <property type="match status" value="1"/>
</dbReference>
<dbReference type="InterPro" id="IPR036249">
    <property type="entry name" value="Thioredoxin-like_sf"/>
</dbReference>
<dbReference type="EMBL" id="SDAM02029499">
    <property type="protein sequence ID" value="KAH6756856.1"/>
    <property type="molecule type" value="Genomic_DNA"/>
</dbReference>
<keyword evidence="1" id="KW-0813">Transport</keyword>
<dbReference type="AlphaFoldDB" id="A0AAD4NXH4"/>
<dbReference type="FunFam" id="3.40.30.10:FF:000245">
    <property type="entry name" value="Thioredoxin"/>
    <property type="match status" value="1"/>
</dbReference>
<evidence type="ECO:0000256" key="2">
    <source>
        <dbReference type="ARBA" id="ARBA00023157"/>
    </source>
</evidence>
<protein>
    <recommendedName>
        <fullName evidence="4">Thioredoxin domain-containing protein</fullName>
    </recommendedName>
</protein>
<keyword evidence="2" id="KW-1015">Disulfide bond</keyword>
<evidence type="ECO:0000313" key="6">
    <source>
        <dbReference type="Proteomes" id="UP001190926"/>
    </source>
</evidence>
<dbReference type="Proteomes" id="UP001190926">
    <property type="component" value="Unassembled WGS sequence"/>
</dbReference>
<dbReference type="InterPro" id="IPR013766">
    <property type="entry name" value="Thioredoxin_domain"/>
</dbReference>
<evidence type="ECO:0000313" key="5">
    <source>
        <dbReference type="EMBL" id="KAH6756856.1"/>
    </source>
</evidence>
<sequence length="194" mass="21194">MRGTSAILRRFVGRRAPCIASRSSSISDNLIVSSAAAAASYSLADDGARPLFVSAVAPGIAAAFNPAFMNYSRNFSSAPSSDSSKVVSIESEEQFNDAVRKIKEESLPAIFYFTAVWCPPCRLLSPIIEQLSEKYPHVTTYKVDIDKKGLENAVSQQNIHSVPTLHFFQNGKKADEVVGANVERLKDIMEALYE</sequence>
<evidence type="ECO:0000256" key="1">
    <source>
        <dbReference type="ARBA" id="ARBA00022982"/>
    </source>
</evidence>
<feature type="domain" description="Thioredoxin" evidence="4">
    <location>
        <begin position="51"/>
        <end position="194"/>
    </location>
</feature>
<keyword evidence="6" id="KW-1185">Reference proteome</keyword>
<dbReference type="Gene3D" id="3.40.30.10">
    <property type="entry name" value="Glutaredoxin"/>
    <property type="match status" value="1"/>
</dbReference>
<dbReference type="PROSITE" id="PS51352">
    <property type="entry name" value="THIOREDOXIN_2"/>
    <property type="match status" value="1"/>
</dbReference>
<dbReference type="InterPro" id="IPR050620">
    <property type="entry name" value="Thioredoxin_H-type-like"/>
</dbReference>
<dbReference type="Pfam" id="PF00085">
    <property type="entry name" value="Thioredoxin"/>
    <property type="match status" value="1"/>
</dbReference>
<evidence type="ECO:0000259" key="4">
    <source>
        <dbReference type="PROSITE" id="PS51352"/>
    </source>
</evidence>
<dbReference type="SUPFAM" id="SSF52833">
    <property type="entry name" value="Thioredoxin-like"/>
    <property type="match status" value="1"/>
</dbReference>
<dbReference type="PANTHER" id="PTHR10438:SF405">
    <property type="entry name" value="THIOREDOXIN DOMAIN-CONTAINING PROTEIN"/>
    <property type="match status" value="1"/>
</dbReference>
<name>A0AAD4NXH4_PERFH</name>